<dbReference type="EMBL" id="CATYWO010000003">
    <property type="protein sequence ID" value="CAJ0792827.1"/>
    <property type="molecule type" value="Genomic_DNA"/>
</dbReference>
<name>A0ABN9ITS3_9RALS</name>
<dbReference type="Proteomes" id="UP001189616">
    <property type="component" value="Unassembled WGS sequence"/>
</dbReference>
<organism evidence="2 3">
    <name type="scientific">Ralstonia condita</name>
    <dbReference type="NCBI Taxonomy" id="3058600"/>
    <lineage>
        <taxon>Bacteria</taxon>
        <taxon>Pseudomonadati</taxon>
        <taxon>Pseudomonadota</taxon>
        <taxon>Betaproteobacteria</taxon>
        <taxon>Burkholderiales</taxon>
        <taxon>Burkholderiaceae</taxon>
        <taxon>Ralstonia</taxon>
    </lineage>
</organism>
<evidence type="ECO:0000313" key="3">
    <source>
        <dbReference type="Proteomes" id="UP001189616"/>
    </source>
</evidence>
<sequence length="228" mass="25129">MSDDTSAAPSSAAPGNGRRKRGNPAPDTRPEIYVSTDIEADGPIPGPHSMLSFASAAYLADKTLIGTFEANLETLPGAQGHPIQVQWWKQQPEAWAACRSNLEAPEVALPRYVEWVESLPGKPVFVAFPAGFDFTFMFWYMMRFAGRSPFGWAALDIKTLAFSLTGLPYRRNVKAAFPAHWHDPLPHTHIALDDAKEQGALFCNILAELRKREAERSGSQESDQSAQD</sequence>
<gene>
    <name evidence="2" type="ORF">LMG7141_02712</name>
</gene>
<protein>
    <recommendedName>
        <fullName evidence="4">Exonuclease</fullName>
    </recommendedName>
</protein>
<evidence type="ECO:0000256" key="1">
    <source>
        <dbReference type="SAM" id="MobiDB-lite"/>
    </source>
</evidence>
<evidence type="ECO:0008006" key="4">
    <source>
        <dbReference type="Google" id="ProtNLM"/>
    </source>
</evidence>
<evidence type="ECO:0000313" key="2">
    <source>
        <dbReference type="EMBL" id="CAJ0792827.1"/>
    </source>
</evidence>
<dbReference type="InterPro" id="IPR012337">
    <property type="entry name" value="RNaseH-like_sf"/>
</dbReference>
<proteinExistence type="predicted"/>
<reference evidence="2 3" key="1">
    <citation type="submission" date="2023-07" db="EMBL/GenBank/DDBJ databases">
        <authorList>
            <person name="Peeters C."/>
        </authorList>
    </citation>
    <scope>NUCLEOTIDE SEQUENCE [LARGE SCALE GENOMIC DNA]</scope>
    <source>
        <strain evidence="2 3">LMG 7141</strain>
    </source>
</reference>
<comment type="caution">
    <text evidence="2">The sequence shown here is derived from an EMBL/GenBank/DDBJ whole genome shotgun (WGS) entry which is preliminary data.</text>
</comment>
<keyword evidence="3" id="KW-1185">Reference proteome</keyword>
<dbReference type="Gene3D" id="3.30.420.10">
    <property type="entry name" value="Ribonuclease H-like superfamily/Ribonuclease H"/>
    <property type="match status" value="1"/>
</dbReference>
<feature type="region of interest" description="Disordered" evidence="1">
    <location>
        <begin position="1"/>
        <end position="30"/>
    </location>
</feature>
<accession>A0ABN9ITS3</accession>
<feature type="compositionally biased region" description="Low complexity" evidence="1">
    <location>
        <begin position="1"/>
        <end position="14"/>
    </location>
</feature>
<dbReference type="RefSeq" id="WP_316658166.1">
    <property type="nucleotide sequence ID" value="NZ_CATYWO010000003.1"/>
</dbReference>
<dbReference type="SUPFAM" id="SSF53098">
    <property type="entry name" value="Ribonuclease H-like"/>
    <property type="match status" value="1"/>
</dbReference>
<dbReference type="InterPro" id="IPR036397">
    <property type="entry name" value="RNaseH_sf"/>
</dbReference>